<dbReference type="EMBL" id="FQNC01000015">
    <property type="protein sequence ID" value="SGY17634.1"/>
    <property type="molecule type" value="Genomic_DNA"/>
</dbReference>
<evidence type="ECO:0000313" key="2">
    <source>
        <dbReference type="Proteomes" id="UP000249464"/>
    </source>
</evidence>
<proteinExistence type="predicted"/>
<protein>
    <submittedName>
        <fullName evidence="1">BQ5605_C015g07841 protein</fullName>
    </submittedName>
</protein>
<evidence type="ECO:0000313" key="1">
    <source>
        <dbReference type="EMBL" id="SGY17634.1"/>
    </source>
</evidence>
<sequence length="317" mass="35159">MTTIQPILALRVRRARIALKPLKPHVSIRDDLGPQTAVCTHCKARHWELGPPVFRVFGRLYHRLGALIPAVNQRPAFAQTWLIDPAVSIRQNRRAERWLADLVCSFFWRCLRSGRACFRRLESEDGPASQRVLFNCRKGMRMLDGTCVNCPTSSDGNACCTDPFATSCSEVDTSLTCRKGYGLPTERSRTCLQQYTVSRFGSEVIGHGKLGLGQSFETAYVIPSTTYTKCIAFSRIASERIAYYSTATKSCVLQRISTFDPTTLTHAPTGFSVSVLGGCQDASKRSPGKEALRLGARCIEQIFYTGQNGQRGKPSGY</sequence>
<keyword evidence="2" id="KW-1185">Reference proteome</keyword>
<reference evidence="1 2" key="1">
    <citation type="submission" date="2016-11" db="EMBL/GenBank/DDBJ databases">
        <authorList>
            <person name="Jaros S."/>
            <person name="Januszkiewicz K."/>
            <person name="Wedrychowicz H."/>
        </authorList>
    </citation>
    <scope>NUCLEOTIDE SEQUENCE [LARGE SCALE GENOMIC DNA]</scope>
</reference>
<dbReference type="AlphaFoldDB" id="A0A2X0NQP7"/>
<organism evidence="1 2">
    <name type="scientific">Microbotryum silenes-dioicae</name>
    <dbReference type="NCBI Taxonomy" id="796604"/>
    <lineage>
        <taxon>Eukaryota</taxon>
        <taxon>Fungi</taxon>
        <taxon>Dikarya</taxon>
        <taxon>Basidiomycota</taxon>
        <taxon>Pucciniomycotina</taxon>
        <taxon>Microbotryomycetes</taxon>
        <taxon>Microbotryales</taxon>
        <taxon>Microbotryaceae</taxon>
        <taxon>Microbotryum</taxon>
    </lineage>
</organism>
<accession>A0A2X0NQP7</accession>
<gene>
    <name evidence="1" type="primary">BQ5605_C015g07841</name>
    <name evidence="1" type="ORF">BQ5605_C015G07841</name>
</gene>
<name>A0A2X0NQP7_9BASI</name>
<dbReference type="Proteomes" id="UP000249464">
    <property type="component" value="Unassembled WGS sequence"/>
</dbReference>